<gene>
    <name evidence="11" type="ORF">GCM10011585_07940</name>
</gene>
<feature type="transmembrane region" description="Helical" evidence="7">
    <location>
        <begin position="35"/>
        <end position="53"/>
    </location>
</feature>
<evidence type="ECO:0000256" key="2">
    <source>
        <dbReference type="ARBA" id="ARBA00009477"/>
    </source>
</evidence>
<protein>
    <submittedName>
        <fullName evidence="11">Transport system membrane protein</fullName>
    </submittedName>
</protein>
<dbReference type="GO" id="GO:1990281">
    <property type="term" value="C:efflux pump complex"/>
    <property type="evidence" value="ECO:0007669"/>
    <property type="project" value="TreeGrafter"/>
</dbReference>
<evidence type="ECO:0000259" key="10">
    <source>
        <dbReference type="Pfam" id="PF25944"/>
    </source>
</evidence>
<comment type="similarity">
    <text evidence="2">Belongs to the membrane fusion protein (MFP) (TC 8.A.1) family.</text>
</comment>
<dbReference type="Pfam" id="PF25876">
    <property type="entry name" value="HH_MFP_RND"/>
    <property type="match status" value="1"/>
</dbReference>
<feature type="compositionally biased region" description="Polar residues" evidence="6">
    <location>
        <begin position="10"/>
        <end position="22"/>
    </location>
</feature>
<keyword evidence="7" id="KW-1133">Transmembrane helix</keyword>
<dbReference type="PANTHER" id="PTHR30469:SF12">
    <property type="entry name" value="MULTIDRUG RESISTANCE PROTEIN MDTA"/>
    <property type="match status" value="1"/>
</dbReference>
<reference evidence="11" key="2">
    <citation type="submission" date="2020-09" db="EMBL/GenBank/DDBJ databases">
        <authorList>
            <person name="Sun Q."/>
            <person name="Zhou Y."/>
        </authorList>
    </citation>
    <scope>NUCLEOTIDE SEQUENCE</scope>
    <source>
        <strain evidence="11">CGMCC 1.12997</strain>
    </source>
</reference>
<dbReference type="Pfam" id="PF25944">
    <property type="entry name" value="Beta-barrel_RND"/>
    <property type="match status" value="1"/>
</dbReference>
<organism evidence="11 12">
    <name type="scientific">Edaphobacter dinghuensis</name>
    <dbReference type="NCBI Taxonomy" id="1560005"/>
    <lineage>
        <taxon>Bacteria</taxon>
        <taxon>Pseudomonadati</taxon>
        <taxon>Acidobacteriota</taxon>
        <taxon>Terriglobia</taxon>
        <taxon>Terriglobales</taxon>
        <taxon>Acidobacteriaceae</taxon>
        <taxon>Edaphobacter</taxon>
    </lineage>
</organism>
<evidence type="ECO:0000256" key="5">
    <source>
        <dbReference type="ARBA" id="ARBA00023136"/>
    </source>
</evidence>
<keyword evidence="3" id="KW-1003">Cell membrane</keyword>
<evidence type="ECO:0000256" key="6">
    <source>
        <dbReference type="SAM" id="MobiDB-lite"/>
    </source>
</evidence>
<accession>A0A917H5L1</accession>
<name>A0A917H5L1_9BACT</name>
<evidence type="ECO:0000256" key="4">
    <source>
        <dbReference type="ARBA" id="ARBA00022519"/>
    </source>
</evidence>
<proteinExistence type="inferred from homology"/>
<evidence type="ECO:0000259" key="8">
    <source>
        <dbReference type="Pfam" id="PF25876"/>
    </source>
</evidence>
<dbReference type="Gene3D" id="1.10.287.470">
    <property type="entry name" value="Helix hairpin bin"/>
    <property type="match status" value="1"/>
</dbReference>
<feature type="domain" description="Multidrug resistance protein MdtA-like barrel-sandwich hybrid" evidence="9">
    <location>
        <begin position="99"/>
        <end position="240"/>
    </location>
</feature>
<comment type="caution">
    <text evidence="11">The sequence shown here is derived from an EMBL/GenBank/DDBJ whole genome shotgun (WGS) entry which is preliminary data.</text>
</comment>
<dbReference type="InterPro" id="IPR058626">
    <property type="entry name" value="MdtA-like_b-barrel"/>
</dbReference>
<dbReference type="Pfam" id="PF25917">
    <property type="entry name" value="BSH_RND"/>
    <property type="match status" value="1"/>
</dbReference>
<keyword evidence="4" id="KW-0997">Cell inner membrane</keyword>
<comment type="subcellular location">
    <subcellularLocation>
        <location evidence="1">Cell membrane</location>
    </subcellularLocation>
</comment>
<dbReference type="InterPro" id="IPR058624">
    <property type="entry name" value="MdtA-like_HH"/>
</dbReference>
<dbReference type="Gene3D" id="2.40.30.170">
    <property type="match status" value="1"/>
</dbReference>
<dbReference type="Gene3D" id="2.40.50.100">
    <property type="match status" value="1"/>
</dbReference>
<dbReference type="InterPro" id="IPR006143">
    <property type="entry name" value="RND_pump_MFP"/>
</dbReference>
<keyword evidence="7" id="KW-0812">Transmembrane</keyword>
<evidence type="ECO:0000256" key="1">
    <source>
        <dbReference type="ARBA" id="ARBA00004236"/>
    </source>
</evidence>
<sequence>MSSDSKEHPTTSPDHQLPAPTSEQREHQNHKGVRIIVWVVILLIFAVAFFLIMRQHATTAKKPSRRGAGGTTTITTATAQKGDIGVYLDAIGTVTPVHTASITSQVNGIVTAVHYQEGQIVRQGAPLIDIDSRTYRATLLQAQGILERDQNILAQAKMDLVRYRDAWNRNAIPKQTLDDQEKIVLQDEGTVKNDQGAVQFDQVQVDYCHITAPFTGRVGLRLVDPGNVVQSSGGTTLAVVTQIQPITAIFTIAEDNLGQVQPRLHQQAKLPVYAFDRTSLNKIATGSLLTLDNLIDTTTGTVKARALFDNKNGVLFPNEFINTRLLVNTLHDVTLIPSSAVQHNGQESFVYIIQNNVAHVRSVKPGVTDDNTTQVEGINPGDVVADSSFEKLQDNAKVIISKKPIPASTTTGSEAP</sequence>
<feature type="domain" description="Multidrug resistance protein MdtA-like beta-barrel" evidence="10">
    <location>
        <begin position="245"/>
        <end position="328"/>
    </location>
</feature>
<feature type="region of interest" description="Disordered" evidence="6">
    <location>
        <begin position="1"/>
        <end position="28"/>
    </location>
</feature>
<dbReference type="EMBL" id="BMGT01000001">
    <property type="protein sequence ID" value="GGG68404.1"/>
    <property type="molecule type" value="Genomic_DNA"/>
</dbReference>
<evidence type="ECO:0000313" key="12">
    <source>
        <dbReference type="Proteomes" id="UP000647241"/>
    </source>
</evidence>
<dbReference type="InterPro" id="IPR058625">
    <property type="entry name" value="MdtA-like_BSH"/>
</dbReference>
<keyword evidence="5 7" id="KW-0472">Membrane</keyword>
<reference evidence="11" key="1">
    <citation type="journal article" date="2014" name="Int. J. Syst. Evol. Microbiol.">
        <title>Complete genome sequence of Corynebacterium casei LMG S-19264T (=DSM 44701T), isolated from a smear-ripened cheese.</title>
        <authorList>
            <consortium name="US DOE Joint Genome Institute (JGI-PGF)"/>
            <person name="Walter F."/>
            <person name="Albersmeier A."/>
            <person name="Kalinowski J."/>
            <person name="Ruckert C."/>
        </authorList>
    </citation>
    <scope>NUCLEOTIDE SEQUENCE</scope>
    <source>
        <strain evidence="11">CGMCC 1.12997</strain>
    </source>
</reference>
<evidence type="ECO:0000256" key="3">
    <source>
        <dbReference type="ARBA" id="ARBA00022475"/>
    </source>
</evidence>
<dbReference type="Gene3D" id="2.40.420.20">
    <property type="match status" value="1"/>
</dbReference>
<dbReference type="AlphaFoldDB" id="A0A917H5L1"/>
<dbReference type="SUPFAM" id="SSF111369">
    <property type="entry name" value="HlyD-like secretion proteins"/>
    <property type="match status" value="1"/>
</dbReference>
<evidence type="ECO:0000256" key="7">
    <source>
        <dbReference type="SAM" id="Phobius"/>
    </source>
</evidence>
<keyword evidence="12" id="KW-1185">Reference proteome</keyword>
<dbReference type="PANTHER" id="PTHR30469">
    <property type="entry name" value="MULTIDRUG RESISTANCE PROTEIN MDTA"/>
    <property type="match status" value="1"/>
</dbReference>
<dbReference type="Proteomes" id="UP000647241">
    <property type="component" value="Unassembled WGS sequence"/>
</dbReference>
<dbReference type="GO" id="GO:0015562">
    <property type="term" value="F:efflux transmembrane transporter activity"/>
    <property type="evidence" value="ECO:0007669"/>
    <property type="project" value="TreeGrafter"/>
</dbReference>
<evidence type="ECO:0000313" key="11">
    <source>
        <dbReference type="EMBL" id="GGG68404.1"/>
    </source>
</evidence>
<feature type="domain" description="Multidrug resistance protein MdtA-like alpha-helical hairpin" evidence="8">
    <location>
        <begin position="139"/>
        <end position="207"/>
    </location>
</feature>
<dbReference type="RefSeq" id="WP_188552820.1">
    <property type="nucleotide sequence ID" value="NZ_BMGT01000001.1"/>
</dbReference>
<dbReference type="NCBIfam" id="TIGR01730">
    <property type="entry name" value="RND_mfp"/>
    <property type="match status" value="1"/>
</dbReference>
<evidence type="ECO:0000259" key="9">
    <source>
        <dbReference type="Pfam" id="PF25917"/>
    </source>
</evidence>